<comment type="similarity">
    <text evidence="1 5">Belongs to the metallo-dependent hydrolases superfamily. NagA family.</text>
</comment>
<feature type="binding site" evidence="8">
    <location>
        <position position="119"/>
    </location>
    <ligand>
        <name>Zn(2+)</name>
        <dbReference type="ChEBI" id="CHEBI:29105"/>
    </ligand>
</feature>
<accession>A0A0A0D6E3</accession>
<name>A0A0A0D6E3_9PROT</name>
<dbReference type="GO" id="GO:0008448">
    <property type="term" value="F:N-acetylglucosamine-6-phosphate deacetylase activity"/>
    <property type="evidence" value="ECO:0007669"/>
    <property type="project" value="InterPro"/>
</dbReference>
<dbReference type="Gene3D" id="2.30.40.10">
    <property type="entry name" value="Urease, subunit C, domain 1"/>
    <property type="match status" value="1"/>
</dbReference>
<dbReference type="GO" id="GO:0046872">
    <property type="term" value="F:metal ion binding"/>
    <property type="evidence" value="ECO:0007669"/>
    <property type="project" value="UniProtKB-KW"/>
</dbReference>
<evidence type="ECO:0000256" key="8">
    <source>
        <dbReference type="PIRSR" id="PIRSR038994-3"/>
    </source>
</evidence>
<evidence type="ECO:0000256" key="7">
    <source>
        <dbReference type="PIRSR" id="PIRSR038994-2"/>
    </source>
</evidence>
<organism evidence="10 11">
    <name type="scientific">Inquilinus limosus MP06</name>
    <dbReference type="NCBI Taxonomy" id="1398085"/>
    <lineage>
        <taxon>Bacteria</taxon>
        <taxon>Pseudomonadati</taxon>
        <taxon>Pseudomonadota</taxon>
        <taxon>Alphaproteobacteria</taxon>
        <taxon>Rhodospirillales</taxon>
        <taxon>Rhodospirillaceae</taxon>
        <taxon>Inquilinus</taxon>
    </lineage>
</organism>
<evidence type="ECO:0000256" key="1">
    <source>
        <dbReference type="ARBA" id="ARBA00010716"/>
    </source>
</evidence>
<comment type="caution">
    <text evidence="10">The sequence shown here is derived from an EMBL/GenBank/DDBJ whole genome shotgun (WGS) entry which is preliminary data.</text>
</comment>
<evidence type="ECO:0000256" key="6">
    <source>
        <dbReference type="PIRSR" id="PIRSR038994-1"/>
    </source>
</evidence>
<dbReference type="GO" id="GO:0006046">
    <property type="term" value="P:N-acetylglucosamine catabolic process"/>
    <property type="evidence" value="ECO:0007669"/>
    <property type="project" value="TreeGrafter"/>
</dbReference>
<dbReference type="PIRSF" id="PIRSF038994">
    <property type="entry name" value="NagA"/>
    <property type="match status" value="1"/>
</dbReference>
<feature type="binding site" evidence="7">
    <location>
        <position position="237"/>
    </location>
    <ligand>
        <name>substrate</name>
    </ligand>
</feature>
<feature type="binding site" evidence="7">
    <location>
        <position position="130"/>
    </location>
    <ligand>
        <name>substrate</name>
    </ligand>
</feature>
<keyword evidence="3 5" id="KW-0378">Hydrolase</keyword>
<feature type="binding site" evidence="8">
    <location>
        <position position="182"/>
    </location>
    <ligand>
        <name>Zn(2+)</name>
        <dbReference type="ChEBI" id="CHEBI:29105"/>
    </ligand>
</feature>
<feature type="domain" description="Amidohydrolase-related" evidence="9">
    <location>
        <begin position="40"/>
        <end position="357"/>
    </location>
</feature>
<dbReference type="EMBL" id="JANX01000109">
    <property type="protein sequence ID" value="KGM34231.1"/>
    <property type="molecule type" value="Genomic_DNA"/>
</dbReference>
<proteinExistence type="inferred from homology"/>
<dbReference type="Pfam" id="PF01979">
    <property type="entry name" value="Amidohydro_1"/>
    <property type="match status" value="1"/>
</dbReference>
<feature type="binding site" evidence="7">
    <location>
        <begin position="206"/>
        <end position="207"/>
    </location>
    <ligand>
        <name>substrate</name>
    </ligand>
</feature>
<reference evidence="10 11" key="1">
    <citation type="submission" date="2014-01" db="EMBL/GenBank/DDBJ databases">
        <title>Genome sequence determination for a cystic fibrosis isolate, Inquilinus limosus.</title>
        <authorList>
            <person name="Pino M."/>
            <person name="Di Conza J."/>
            <person name="Gutkind G."/>
        </authorList>
    </citation>
    <scope>NUCLEOTIDE SEQUENCE [LARGE SCALE GENOMIC DNA]</scope>
    <source>
        <strain evidence="10 11">MP06</strain>
    </source>
</reference>
<evidence type="ECO:0000256" key="5">
    <source>
        <dbReference type="PIRNR" id="PIRNR038994"/>
    </source>
</evidence>
<feature type="binding site" evidence="8">
    <location>
        <position position="203"/>
    </location>
    <ligand>
        <name>Zn(2+)</name>
        <dbReference type="ChEBI" id="CHEBI:29105"/>
    </ligand>
</feature>
<evidence type="ECO:0000259" key="9">
    <source>
        <dbReference type="Pfam" id="PF01979"/>
    </source>
</evidence>
<dbReference type="PANTHER" id="PTHR11113:SF14">
    <property type="entry name" value="N-ACETYLGLUCOSAMINE-6-PHOSPHATE DEACETYLASE"/>
    <property type="match status" value="1"/>
</dbReference>
<keyword evidence="4 5" id="KW-0119">Carbohydrate metabolism</keyword>
<evidence type="ECO:0000256" key="2">
    <source>
        <dbReference type="ARBA" id="ARBA00022723"/>
    </source>
</evidence>
<feature type="active site" description="Proton donor/acceptor" evidence="6">
    <location>
        <position position="258"/>
    </location>
</feature>
<gene>
    <name evidence="10" type="ORF">P409_11420</name>
</gene>
<dbReference type="InterPro" id="IPR032466">
    <property type="entry name" value="Metal_Hydrolase"/>
</dbReference>
<dbReference type="OrthoDB" id="9776488at2"/>
<protein>
    <submittedName>
        <fullName evidence="10">N-acetylglucosamine-6-phosphate deacetylase</fullName>
    </submittedName>
</protein>
<sequence length="367" mass="38675">MTKTLEGRILTPGGWVAGRLRFDSHIRAVEPVAGLESGPMILPGFIDLHCHGGGGADAMEGETSIRTLARTHARHGTTALLATTMTSPVEEIETALDGAGRVIAGRRAGEARVLGVHLEGPFISPDRLGAQPPYAIPADLARMADFCDRADIRVVTWAPEADPDGSLQAFLAARDIRVQLGHSSCDYETAAEAFSRGVDGVTHMFNAMTALHHRAPGIVGAALAHAEHAELIPDLLHVHPGAIRAALRAIPSLYAVTDATAASGMPDGDYRLGRYTVRKCGNGVRLDDGTLAGSCLTMDRAFANFVAIGLTPEEASRRTSTLAADYLGLADRGRLAPGAWADIVVLDADLRVTGVHVEGESIDLDHA</sequence>
<dbReference type="Proteomes" id="UP000029995">
    <property type="component" value="Unassembled WGS sequence"/>
</dbReference>
<dbReference type="SUPFAM" id="SSF51556">
    <property type="entry name" value="Metallo-dependent hydrolases"/>
    <property type="match status" value="1"/>
</dbReference>
<evidence type="ECO:0000256" key="4">
    <source>
        <dbReference type="ARBA" id="ARBA00023277"/>
    </source>
</evidence>
<keyword evidence="2 8" id="KW-0479">Metal-binding</keyword>
<dbReference type="SUPFAM" id="SSF51338">
    <property type="entry name" value="Composite domain of metallo-dependent hydrolases"/>
    <property type="match status" value="1"/>
</dbReference>
<dbReference type="InterPro" id="IPR003764">
    <property type="entry name" value="GlcNAc_6-P_deAcase"/>
</dbReference>
<dbReference type="PANTHER" id="PTHR11113">
    <property type="entry name" value="N-ACETYLGLUCOSAMINE-6-PHOSPHATE DEACETYLASE"/>
    <property type="match status" value="1"/>
</dbReference>
<evidence type="ECO:0000313" key="11">
    <source>
        <dbReference type="Proteomes" id="UP000029995"/>
    </source>
</evidence>
<dbReference type="InterPro" id="IPR011059">
    <property type="entry name" value="Metal-dep_hydrolase_composite"/>
</dbReference>
<dbReference type="AlphaFoldDB" id="A0A0A0D6E3"/>
<evidence type="ECO:0000313" key="10">
    <source>
        <dbReference type="EMBL" id="KGM34231.1"/>
    </source>
</evidence>
<comment type="cofactor">
    <cofactor evidence="8">
        <name>a divalent metal cation</name>
        <dbReference type="ChEBI" id="CHEBI:60240"/>
    </cofactor>
    <text evidence="8">Binds 1 divalent metal cation per subunit.</text>
</comment>
<dbReference type="InterPro" id="IPR006680">
    <property type="entry name" value="Amidohydro-rel"/>
</dbReference>
<feature type="binding site" evidence="7">
    <location>
        <begin position="291"/>
        <end position="293"/>
    </location>
    <ligand>
        <name>substrate</name>
    </ligand>
</feature>
<dbReference type="Gene3D" id="3.20.20.140">
    <property type="entry name" value="Metal-dependent hydrolases"/>
    <property type="match status" value="1"/>
</dbReference>
<dbReference type="RefSeq" id="WP_034835732.1">
    <property type="nucleotide sequence ID" value="NZ_JANX01000109.1"/>
</dbReference>
<dbReference type="NCBIfam" id="TIGR00221">
    <property type="entry name" value="nagA"/>
    <property type="match status" value="1"/>
</dbReference>
<feature type="binding site" evidence="7">
    <location>
        <position position="214"/>
    </location>
    <ligand>
        <name>substrate</name>
    </ligand>
</feature>
<evidence type="ECO:0000256" key="3">
    <source>
        <dbReference type="ARBA" id="ARBA00022801"/>
    </source>
</evidence>